<keyword evidence="4 7" id="KW-0808">Transferase</keyword>
<evidence type="ECO:0000256" key="6">
    <source>
        <dbReference type="ARBA" id="ARBA00044633"/>
    </source>
</evidence>
<feature type="binding site" evidence="7">
    <location>
        <position position="206"/>
    </location>
    <ligand>
        <name>3-phosphoshikimate</name>
        <dbReference type="ChEBI" id="CHEBI:145989"/>
    </ligand>
</feature>
<dbReference type="HOGENOM" id="CLU_024321_0_0_4"/>
<evidence type="ECO:0000313" key="10">
    <source>
        <dbReference type="Proteomes" id="UP000011563"/>
    </source>
</evidence>
<dbReference type="GO" id="GO:0005737">
    <property type="term" value="C:cytoplasm"/>
    <property type="evidence" value="ECO:0007669"/>
    <property type="project" value="UniProtKB-SubCell"/>
</dbReference>
<comment type="subunit">
    <text evidence="7">Monomer.</text>
</comment>
<dbReference type="CDD" id="cd01556">
    <property type="entry name" value="EPSP_synthase"/>
    <property type="match status" value="1"/>
</dbReference>
<comment type="subcellular location">
    <subcellularLocation>
        <location evidence="7">Cytoplasm</location>
    </subcellularLocation>
</comment>
<dbReference type="RefSeq" id="WP_015390034.1">
    <property type="nucleotide sequence ID" value="NC_020285.1"/>
</dbReference>
<feature type="binding site" evidence="7">
    <location>
        <position position="32"/>
    </location>
    <ligand>
        <name>3-phosphoshikimate</name>
        <dbReference type="ChEBI" id="CHEBI:145989"/>
    </ligand>
</feature>
<comment type="similarity">
    <text evidence="2 7">Belongs to the EPSP synthase family.</text>
</comment>
<dbReference type="PIRSF" id="PIRSF000505">
    <property type="entry name" value="EPSPS"/>
    <property type="match status" value="1"/>
</dbReference>
<evidence type="ECO:0000259" key="8">
    <source>
        <dbReference type="Pfam" id="PF00275"/>
    </source>
</evidence>
<dbReference type="InterPro" id="IPR001986">
    <property type="entry name" value="Enolpyruvate_Tfrase_dom"/>
</dbReference>
<evidence type="ECO:0000256" key="1">
    <source>
        <dbReference type="ARBA" id="ARBA00004811"/>
    </source>
</evidence>
<evidence type="ECO:0000256" key="4">
    <source>
        <dbReference type="ARBA" id="ARBA00022679"/>
    </source>
</evidence>
<evidence type="ECO:0000313" key="9">
    <source>
        <dbReference type="EMBL" id="AGF49854.1"/>
    </source>
</evidence>
<evidence type="ECO:0000256" key="2">
    <source>
        <dbReference type="ARBA" id="ARBA00009948"/>
    </source>
</evidence>
<organism evidence="9 10">
    <name type="scientific">Candidatus Kinetoplastidibacterium blastocrithidiae TCC012E</name>
    <dbReference type="NCBI Taxonomy" id="1208922"/>
    <lineage>
        <taxon>Bacteria</taxon>
        <taxon>Pseudomonadati</taxon>
        <taxon>Pseudomonadota</taxon>
        <taxon>Betaproteobacteria</taxon>
        <taxon>Candidatus Kinetoplastidibacterium</taxon>
    </lineage>
</organism>
<keyword evidence="7" id="KW-0963">Cytoplasm</keyword>
<dbReference type="HAMAP" id="MF_00210">
    <property type="entry name" value="EPSP_synth"/>
    <property type="match status" value="1"/>
</dbReference>
<dbReference type="EC" id="2.5.1.19" evidence="7"/>
<feature type="binding site" evidence="7">
    <location>
        <position position="429"/>
    </location>
    <ligand>
        <name>phosphoenolpyruvate</name>
        <dbReference type="ChEBI" id="CHEBI:58702"/>
    </ligand>
</feature>
<proteinExistence type="inferred from homology"/>
<comment type="catalytic activity">
    <reaction evidence="6">
        <text>3-phosphoshikimate + phosphoenolpyruvate = 5-O-(1-carboxyvinyl)-3-phosphoshikimate + phosphate</text>
        <dbReference type="Rhea" id="RHEA:21256"/>
        <dbReference type="ChEBI" id="CHEBI:43474"/>
        <dbReference type="ChEBI" id="CHEBI:57701"/>
        <dbReference type="ChEBI" id="CHEBI:58702"/>
        <dbReference type="ChEBI" id="CHEBI:145989"/>
        <dbReference type="EC" id="2.5.1.19"/>
    </reaction>
    <physiologicalReaction direction="left-to-right" evidence="6">
        <dbReference type="Rhea" id="RHEA:21257"/>
    </physiologicalReaction>
</comment>
<accession>M1M419</accession>
<dbReference type="PANTHER" id="PTHR21090">
    <property type="entry name" value="AROM/DEHYDROQUINATE SYNTHASE"/>
    <property type="match status" value="1"/>
</dbReference>
<comment type="pathway">
    <text evidence="1 7">Metabolic intermediate biosynthesis; chorismate biosynthesis; chorismate from D-erythrose 4-phosphate and phosphoenolpyruvate: step 6/7.</text>
</comment>
<protein>
    <recommendedName>
        <fullName evidence="7">3-phosphoshikimate 1-carboxyvinyltransferase</fullName>
        <ecNumber evidence="7">2.5.1.19</ecNumber>
    </recommendedName>
    <alternativeName>
        <fullName evidence="7">5-enolpyruvylshikimate-3-phosphate synthase</fullName>
        <shortName evidence="7">EPSP synthase</shortName>
        <shortName evidence="7">EPSPS</shortName>
    </alternativeName>
</protein>
<keyword evidence="5 7" id="KW-0057">Aromatic amino acid biosynthesis</keyword>
<dbReference type="Pfam" id="PF00275">
    <property type="entry name" value="EPSP_synthase"/>
    <property type="match status" value="1"/>
</dbReference>
<keyword evidence="3 7" id="KW-0028">Amino-acid biosynthesis</keyword>
<feature type="binding site" evidence="7">
    <location>
        <position position="127"/>
    </location>
    <ligand>
        <name>phosphoenolpyruvate</name>
        <dbReference type="ChEBI" id="CHEBI:58702"/>
    </ligand>
</feature>
<dbReference type="PROSITE" id="PS00885">
    <property type="entry name" value="EPSP_SYNTHASE_2"/>
    <property type="match status" value="1"/>
</dbReference>
<dbReference type="KEGG" id="kbt:BCUE_0688"/>
<feature type="binding site" evidence="7">
    <location>
        <position position="28"/>
    </location>
    <ligand>
        <name>3-phosphoshikimate</name>
        <dbReference type="ChEBI" id="CHEBI:145989"/>
    </ligand>
</feature>
<evidence type="ECO:0000256" key="5">
    <source>
        <dbReference type="ARBA" id="ARBA00023141"/>
    </source>
</evidence>
<dbReference type="InterPro" id="IPR036968">
    <property type="entry name" value="Enolpyruvate_Tfrase_sf"/>
</dbReference>
<dbReference type="NCBIfam" id="TIGR01356">
    <property type="entry name" value="aroA"/>
    <property type="match status" value="1"/>
</dbReference>
<gene>
    <name evidence="7" type="primary">aroA</name>
    <name evidence="9" type="ORF">BCUE_0688</name>
</gene>
<feature type="binding site" evidence="7">
    <location>
        <position position="27"/>
    </location>
    <ligand>
        <name>3-phosphoshikimate</name>
        <dbReference type="ChEBI" id="CHEBI:145989"/>
    </ligand>
</feature>
<dbReference type="GO" id="GO:0003866">
    <property type="term" value="F:3-phosphoshikimate 1-carboxyvinyltransferase activity"/>
    <property type="evidence" value="ECO:0007669"/>
    <property type="project" value="UniProtKB-UniRule"/>
</dbReference>
<dbReference type="Proteomes" id="UP000011563">
    <property type="component" value="Chromosome"/>
</dbReference>
<dbReference type="GO" id="GO:0009073">
    <property type="term" value="P:aromatic amino acid family biosynthetic process"/>
    <property type="evidence" value="ECO:0007669"/>
    <property type="project" value="UniProtKB-KW"/>
</dbReference>
<evidence type="ECO:0000256" key="7">
    <source>
        <dbReference type="HAMAP-Rule" id="MF_00210"/>
    </source>
</evidence>
<feature type="domain" description="Enolpyruvate transferase" evidence="8">
    <location>
        <begin position="18"/>
        <end position="436"/>
    </location>
</feature>
<dbReference type="InterPro" id="IPR023193">
    <property type="entry name" value="EPSP_synthase_CS"/>
</dbReference>
<dbReference type="Gene3D" id="3.65.10.10">
    <property type="entry name" value="Enolpyruvate transferase domain"/>
    <property type="match status" value="2"/>
</dbReference>
<comment type="function">
    <text evidence="7">Catalyzes the transfer of the enolpyruvyl moiety of phosphoenolpyruvate (PEP) to the 5-hydroxyl of shikimate-3-phosphate (S3P) to produce enolpyruvyl shikimate-3-phosphate and inorganic phosphate.</text>
</comment>
<feature type="binding site" evidence="7">
    <location>
        <position position="176"/>
    </location>
    <ligand>
        <name>3-phosphoshikimate</name>
        <dbReference type="ChEBI" id="CHEBI:145989"/>
    </ligand>
</feature>
<feature type="binding site" evidence="7">
    <location>
        <position position="176"/>
    </location>
    <ligand>
        <name>phosphoenolpyruvate</name>
        <dbReference type="ChEBI" id="CHEBI:58702"/>
    </ligand>
</feature>
<feature type="binding site" evidence="7">
    <location>
        <position position="99"/>
    </location>
    <ligand>
        <name>phosphoenolpyruvate</name>
        <dbReference type="ChEBI" id="CHEBI:58702"/>
    </ligand>
</feature>
<dbReference type="InterPro" id="IPR013792">
    <property type="entry name" value="RNA3'P_cycl/enolpyr_Trfase_a/b"/>
</dbReference>
<dbReference type="PANTHER" id="PTHR21090:SF5">
    <property type="entry name" value="PENTAFUNCTIONAL AROM POLYPEPTIDE"/>
    <property type="match status" value="1"/>
</dbReference>
<feature type="binding site" evidence="7">
    <location>
        <position position="355"/>
    </location>
    <ligand>
        <name>3-phosphoshikimate</name>
        <dbReference type="ChEBI" id="CHEBI:145989"/>
    </ligand>
</feature>
<name>M1M419_9PROT</name>
<dbReference type="PATRIC" id="fig|1208922.3.peg.408"/>
<dbReference type="SUPFAM" id="SSF55205">
    <property type="entry name" value="EPT/RTPC-like"/>
    <property type="match status" value="1"/>
</dbReference>
<feature type="binding site" evidence="7">
    <location>
        <position position="175"/>
    </location>
    <ligand>
        <name>3-phosphoshikimate</name>
        <dbReference type="ChEBI" id="CHEBI:145989"/>
    </ligand>
</feature>
<reference evidence="9 10" key="1">
    <citation type="journal article" date="2013" name="Genome Biol. Evol.">
        <title>Genome evolution and phylogenomic analysis of candidatus kinetoplastibacterium, the betaproteobacterial endosymbionts of strigomonas and angomonas.</title>
        <authorList>
            <person name="Alves J.M."/>
            <person name="Serrano M.G."/>
            <person name="Maia da Silva F."/>
            <person name="Voegtly L.J."/>
            <person name="Matveyev A.V."/>
            <person name="Teixeira M.M."/>
            <person name="Camargo E.P."/>
            <person name="Buck G.A."/>
        </authorList>
    </citation>
    <scope>NUCLEOTIDE SEQUENCE [LARGE SCALE GENOMIC DNA]</scope>
    <source>
        <strain evidence="9 10">TCC012E</strain>
    </source>
</reference>
<keyword evidence="10" id="KW-1185">Reference proteome</keyword>
<comment type="caution">
    <text evidence="7">Lacks conserved residue(s) required for the propagation of feature annotation.</text>
</comment>
<dbReference type="InterPro" id="IPR006264">
    <property type="entry name" value="EPSP_synthase"/>
</dbReference>
<feature type="binding site" evidence="7">
    <location>
        <position position="328"/>
    </location>
    <ligand>
        <name>3-phosphoshikimate</name>
        <dbReference type="ChEBI" id="CHEBI:145989"/>
    </ligand>
</feature>
<feature type="binding site" evidence="7">
    <location>
        <position position="174"/>
    </location>
    <ligand>
        <name>3-phosphoshikimate</name>
        <dbReference type="ChEBI" id="CHEBI:145989"/>
    </ligand>
</feature>
<dbReference type="GO" id="GO:0009423">
    <property type="term" value="P:chorismate biosynthetic process"/>
    <property type="evidence" value="ECO:0007669"/>
    <property type="project" value="UniProtKB-UniRule"/>
</dbReference>
<dbReference type="PROSITE" id="PS00104">
    <property type="entry name" value="EPSP_SYNTHASE_1"/>
    <property type="match status" value="1"/>
</dbReference>
<dbReference type="EMBL" id="CP003807">
    <property type="protein sequence ID" value="AGF49854.1"/>
    <property type="molecule type" value="Genomic_DNA"/>
</dbReference>
<feature type="binding site" evidence="7">
    <location>
        <position position="27"/>
    </location>
    <ligand>
        <name>phosphoenolpyruvate</name>
        <dbReference type="ChEBI" id="CHEBI:58702"/>
    </ligand>
</feature>
<feature type="binding site" evidence="7">
    <location>
        <position position="359"/>
    </location>
    <ligand>
        <name>phosphoenolpyruvate</name>
        <dbReference type="ChEBI" id="CHEBI:58702"/>
    </ligand>
</feature>
<feature type="binding site" evidence="7">
    <location>
        <position position="404"/>
    </location>
    <ligand>
        <name>phosphoenolpyruvate</name>
        <dbReference type="ChEBI" id="CHEBI:58702"/>
    </ligand>
</feature>
<dbReference type="UniPathway" id="UPA00053">
    <property type="reaction ID" value="UER00089"/>
</dbReference>
<evidence type="ECO:0000256" key="3">
    <source>
        <dbReference type="ARBA" id="ARBA00022605"/>
    </source>
</evidence>
<sequence length="446" mass="48845">MSKNLKPCLHLNRCCSAKGDVILPGSKSISNRVLLISALSPNCVTEIKGLLDSDDTRVMIDSLRKLGIKISSKSQDCIEVTGVDHFNDKCDNLFLGNAGTAFRPIVAALSFMSGHYILSGIPRMHERPIADLIDALTSLGCNIKYLGKKGYPPLEIDPFIHNGLNHVHINGSISSQFLTALLIASPILVNKINSPLIIDIIGQLISKPYIDITLSLMRRFGVNVSNNDSNRFVVDKLSRYKSPGKILVEGDASSASYFLALGAIGGGPVRVNGVGCNSIQGDIDFSKVLVDMGADIKFHDSYIESSGINVSSGEKLKSFDIDFNMIPDAAMTAAVLALYADGKCYLRNIGSWRVKETDRIHAMHTELSKFGVKVESGEDWISIDPIDISKWPEEVSIDTWDDHRMAMCFSLATFGNTNVKIIDPSCVNKTFPNYFSVYNEIVYSTH</sequence>
<feature type="active site" description="Proton acceptor" evidence="7">
    <location>
        <position position="328"/>
    </location>
</feature>
<dbReference type="AlphaFoldDB" id="M1M419"/>
<dbReference type="GO" id="GO:0008652">
    <property type="term" value="P:amino acid biosynthetic process"/>
    <property type="evidence" value="ECO:0007669"/>
    <property type="project" value="UniProtKB-KW"/>
</dbReference>